<evidence type="ECO:0000256" key="1">
    <source>
        <dbReference type="ARBA" id="ARBA00004141"/>
    </source>
</evidence>
<evidence type="ECO:0000256" key="4">
    <source>
        <dbReference type="ARBA" id="ARBA00022679"/>
    </source>
</evidence>
<dbReference type="InterPro" id="IPR000715">
    <property type="entry name" value="Glycosyl_transferase_4"/>
</dbReference>
<reference evidence="14" key="2">
    <citation type="submission" date="2023-01" db="EMBL/GenBank/DDBJ databases">
        <title>Draft genome sequence of Maritalea porphyrae strain NBRC 107169.</title>
        <authorList>
            <person name="Sun Q."/>
            <person name="Mori K."/>
        </authorList>
    </citation>
    <scope>NUCLEOTIDE SEQUENCE</scope>
    <source>
        <strain evidence="14">NBRC 107169</strain>
    </source>
</reference>
<comment type="pathway">
    <text evidence="12">Cell wall biogenesis; peptidoglycan biosynthesis.</text>
</comment>
<keyword evidence="12" id="KW-0460">Magnesium</keyword>
<dbReference type="Pfam" id="PF10555">
    <property type="entry name" value="MraY_sig1"/>
    <property type="match status" value="1"/>
</dbReference>
<feature type="transmembrane region" description="Helical" evidence="12">
    <location>
        <begin position="74"/>
        <end position="92"/>
    </location>
</feature>
<keyword evidence="11 12" id="KW-0961">Cell wall biogenesis/degradation</keyword>
<dbReference type="NCBIfam" id="TIGR00445">
    <property type="entry name" value="mraY"/>
    <property type="match status" value="1"/>
</dbReference>
<keyword evidence="7 12" id="KW-0573">Peptidoglycan synthesis</keyword>
<gene>
    <name evidence="12 14" type="primary">mraY</name>
    <name evidence="14" type="ORF">GCM10007879_32230</name>
</gene>
<comment type="function">
    <text evidence="12">Catalyzes the initial step of the lipid cycle reactions in the biosynthesis of the cell wall peptidoglycan: transfers peptidoglycan precursor phospho-MurNAc-pentapeptide from UDP-MurNAc-pentapeptide onto the lipid carrier undecaprenyl phosphate, yielding undecaprenyl-pyrophosphoryl-MurNAc-pentapeptide, known as lipid I.</text>
</comment>
<evidence type="ECO:0000256" key="12">
    <source>
        <dbReference type="HAMAP-Rule" id="MF_00038"/>
    </source>
</evidence>
<organism evidence="14 15">
    <name type="scientific">Maritalea porphyrae</name>
    <dbReference type="NCBI Taxonomy" id="880732"/>
    <lineage>
        <taxon>Bacteria</taxon>
        <taxon>Pseudomonadati</taxon>
        <taxon>Pseudomonadota</taxon>
        <taxon>Alphaproteobacteria</taxon>
        <taxon>Hyphomicrobiales</taxon>
        <taxon>Devosiaceae</taxon>
        <taxon>Maritalea</taxon>
    </lineage>
</organism>
<keyword evidence="12" id="KW-0479">Metal-binding</keyword>
<feature type="transmembrane region" description="Helical" evidence="12">
    <location>
        <begin position="289"/>
        <end position="312"/>
    </location>
</feature>
<dbReference type="InterPro" id="IPR003524">
    <property type="entry name" value="PNAcMuramoyl-5peptid_Trfase"/>
</dbReference>
<dbReference type="Proteomes" id="UP001161405">
    <property type="component" value="Unassembled WGS sequence"/>
</dbReference>
<feature type="transmembrane region" description="Helical" evidence="12">
    <location>
        <begin position="98"/>
        <end position="115"/>
    </location>
</feature>
<comment type="subcellular location">
    <subcellularLocation>
        <location evidence="12">Cell membrane</location>
        <topology evidence="12">Multi-pass membrane protein</topology>
    </subcellularLocation>
    <subcellularLocation>
        <location evidence="1">Membrane</location>
        <topology evidence="1">Multi-pass membrane protein</topology>
    </subcellularLocation>
</comment>
<feature type="transmembrane region" description="Helical" evidence="12">
    <location>
        <begin position="264"/>
        <end position="283"/>
    </location>
</feature>
<keyword evidence="5 12" id="KW-0812">Transmembrane</keyword>
<sequence>MFYFLQQFGDQFAALNVFRYLTFRTGGATITALFIVFIFGPQVISHLKVRQGHGQPIREDGPQSHLITKKGTPTMGGLMILVSVIVSTLLWANLSNPYVWIVLGVTVGFGAIGFYDDYLKVSKATNSGFGGRQRLVLESVIAAIACYAVSQLGEAPFATSLAFPFIKDFAVDLGIFFVVFGGFIIVAAGNSVNLTDGLDGLAIVPVMIAAGSFGLIAYLVGNEVFSNYLLINFVPGTGELAVLCGALIGAGLGFLWFNAPPASIFMGDTGSLALGGMLGAIAVATKHEIVLAIIGGLFVLETVSVIVQVISFKTTGKRIFKMAPIHHHFEHLGWTESQIVIRFWIISFVLAMIGLSSLKLR</sequence>
<feature type="transmembrane region" description="Helical" evidence="12">
    <location>
        <begin position="201"/>
        <end position="220"/>
    </location>
</feature>
<evidence type="ECO:0000256" key="13">
    <source>
        <dbReference type="NCBIfam" id="TIGR00445"/>
    </source>
</evidence>
<comment type="cofactor">
    <cofactor evidence="12">
        <name>Mg(2+)</name>
        <dbReference type="ChEBI" id="CHEBI:18420"/>
    </cofactor>
</comment>
<comment type="similarity">
    <text evidence="2 12">Belongs to the glycosyltransferase 4 family. MraY subfamily.</text>
</comment>
<comment type="caution">
    <text evidence="14">The sequence shown here is derived from an EMBL/GenBank/DDBJ whole genome shotgun (WGS) entry which is preliminary data.</text>
</comment>
<dbReference type="PROSITE" id="PS01348">
    <property type="entry name" value="MRAY_2"/>
    <property type="match status" value="1"/>
</dbReference>
<evidence type="ECO:0000256" key="2">
    <source>
        <dbReference type="ARBA" id="ARBA00005583"/>
    </source>
</evidence>
<evidence type="ECO:0000256" key="10">
    <source>
        <dbReference type="ARBA" id="ARBA00023306"/>
    </source>
</evidence>
<feature type="transmembrane region" description="Helical" evidence="12">
    <location>
        <begin position="339"/>
        <end position="358"/>
    </location>
</feature>
<feature type="transmembrane region" description="Helical" evidence="12">
    <location>
        <begin position="173"/>
        <end position="194"/>
    </location>
</feature>
<keyword evidence="15" id="KW-1185">Reference proteome</keyword>
<evidence type="ECO:0000256" key="9">
    <source>
        <dbReference type="ARBA" id="ARBA00023136"/>
    </source>
</evidence>
<evidence type="ECO:0000313" key="15">
    <source>
        <dbReference type="Proteomes" id="UP001161405"/>
    </source>
</evidence>
<dbReference type="RefSeq" id="WP_284366126.1">
    <property type="nucleotide sequence ID" value="NZ_BSNI01000002.1"/>
</dbReference>
<evidence type="ECO:0000256" key="11">
    <source>
        <dbReference type="ARBA" id="ARBA00023316"/>
    </source>
</evidence>
<evidence type="ECO:0000256" key="6">
    <source>
        <dbReference type="ARBA" id="ARBA00022960"/>
    </source>
</evidence>
<dbReference type="InterPro" id="IPR018480">
    <property type="entry name" value="PNAcMuramoyl-5peptid_Trfase_CS"/>
</dbReference>
<feature type="transmembrane region" description="Helical" evidence="12">
    <location>
        <begin position="240"/>
        <end position="257"/>
    </location>
</feature>
<keyword evidence="6 12" id="KW-0133">Cell shape</keyword>
<dbReference type="CDD" id="cd06852">
    <property type="entry name" value="GT_MraY"/>
    <property type="match status" value="1"/>
</dbReference>
<keyword evidence="12" id="KW-1003">Cell membrane</keyword>
<evidence type="ECO:0000256" key="8">
    <source>
        <dbReference type="ARBA" id="ARBA00022989"/>
    </source>
</evidence>
<keyword evidence="9 12" id="KW-0472">Membrane</keyword>
<evidence type="ECO:0000256" key="5">
    <source>
        <dbReference type="ARBA" id="ARBA00022692"/>
    </source>
</evidence>
<protein>
    <recommendedName>
        <fullName evidence="12 13">Phospho-N-acetylmuramoyl-pentapeptide-transferase</fullName>
        <ecNumber evidence="12 13">2.7.8.13</ecNumber>
    </recommendedName>
    <alternativeName>
        <fullName evidence="12">UDP-MurNAc-pentapeptide phosphotransferase</fullName>
    </alternativeName>
</protein>
<comment type="catalytic activity">
    <reaction evidence="12">
        <text>UDP-N-acetyl-alpha-D-muramoyl-L-alanyl-gamma-D-glutamyl-meso-2,6-diaminopimeloyl-D-alanyl-D-alanine + di-trans,octa-cis-undecaprenyl phosphate = di-trans,octa-cis-undecaprenyl diphospho-N-acetyl-alpha-D-muramoyl-L-alanyl-D-glutamyl-meso-2,6-diaminopimeloyl-D-alanyl-D-alanine + UMP</text>
        <dbReference type="Rhea" id="RHEA:28386"/>
        <dbReference type="ChEBI" id="CHEBI:57865"/>
        <dbReference type="ChEBI" id="CHEBI:60392"/>
        <dbReference type="ChEBI" id="CHEBI:61386"/>
        <dbReference type="ChEBI" id="CHEBI:61387"/>
        <dbReference type="EC" id="2.7.8.13"/>
    </reaction>
</comment>
<proteinExistence type="inferred from homology"/>
<evidence type="ECO:0000256" key="7">
    <source>
        <dbReference type="ARBA" id="ARBA00022984"/>
    </source>
</evidence>
<keyword evidence="8 12" id="KW-1133">Transmembrane helix</keyword>
<dbReference type="HAMAP" id="MF_00038">
    <property type="entry name" value="MraY"/>
    <property type="match status" value="1"/>
</dbReference>
<keyword evidence="10 12" id="KW-0131">Cell cycle</keyword>
<evidence type="ECO:0000256" key="3">
    <source>
        <dbReference type="ARBA" id="ARBA00022618"/>
    </source>
</evidence>
<accession>A0ABQ5UX47</accession>
<dbReference type="PANTHER" id="PTHR22926">
    <property type="entry name" value="PHOSPHO-N-ACETYLMURAMOYL-PENTAPEPTIDE-TRANSFERASE"/>
    <property type="match status" value="1"/>
</dbReference>
<reference evidence="14" key="1">
    <citation type="journal article" date="2014" name="Int. J. Syst. Evol. Microbiol.">
        <title>Complete genome of a new Firmicutes species belonging to the dominant human colonic microbiota ('Ruminococcus bicirculans') reveals two chromosomes and a selective capacity to utilize plant glucans.</title>
        <authorList>
            <consortium name="NISC Comparative Sequencing Program"/>
            <person name="Wegmann U."/>
            <person name="Louis P."/>
            <person name="Goesmann A."/>
            <person name="Henrissat B."/>
            <person name="Duncan S.H."/>
            <person name="Flint H.J."/>
        </authorList>
    </citation>
    <scope>NUCLEOTIDE SEQUENCE</scope>
    <source>
        <strain evidence="14">NBRC 107169</strain>
    </source>
</reference>
<keyword evidence="4 12" id="KW-0808">Transferase</keyword>
<evidence type="ECO:0000313" key="14">
    <source>
        <dbReference type="EMBL" id="GLQ18974.1"/>
    </source>
</evidence>
<keyword evidence="3 12" id="KW-0132">Cell division</keyword>
<dbReference type="Pfam" id="PF00953">
    <property type="entry name" value="Glycos_transf_4"/>
    <property type="match status" value="1"/>
</dbReference>
<feature type="transmembrane region" description="Helical" evidence="12">
    <location>
        <begin position="20"/>
        <end position="40"/>
    </location>
</feature>
<feature type="transmembrane region" description="Helical" evidence="12">
    <location>
        <begin position="135"/>
        <end position="153"/>
    </location>
</feature>
<dbReference type="PANTHER" id="PTHR22926:SF5">
    <property type="entry name" value="PHOSPHO-N-ACETYLMURAMOYL-PENTAPEPTIDE-TRANSFERASE HOMOLOG"/>
    <property type="match status" value="1"/>
</dbReference>
<dbReference type="EC" id="2.7.8.13" evidence="12 13"/>
<name>A0ABQ5UX47_9HYPH</name>
<dbReference type="PROSITE" id="PS01347">
    <property type="entry name" value="MRAY_1"/>
    <property type="match status" value="1"/>
</dbReference>
<dbReference type="EMBL" id="BSNI01000002">
    <property type="protein sequence ID" value="GLQ18974.1"/>
    <property type="molecule type" value="Genomic_DNA"/>
</dbReference>